<dbReference type="EMBL" id="AGBW02008928">
    <property type="protein sequence ID" value="OWR52175.1"/>
    <property type="molecule type" value="Genomic_DNA"/>
</dbReference>
<accession>A0A212FEI3</accession>
<comment type="caution">
    <text evidence="3">The sequence shown here is derived from an EMBL/GenBank/DDBJ whole genome shotgun (WGS) entry which is preliminary data.</text>
</comment>
<evidence type="ECO:0000256" key="2">
    <source>
        <dbReference type="SAM" id="SignalP"/>
    </source>
</evidence>
<keyword evidence="4" id="KW-1185">Reference proteome</keyword>
<evidence type="ECO:0000256" key="1">
    <source>
        <dbReference type="SAM" id="MobiDB-lite"/>
    </source>
</evidence>
<gene>
    <name evidence="3" type="ORF">KGM_211066</name>
</gene>
<organism evidence="3 4">
    <name type="scientific">Danaus plexippus plexippus</name>
    <dbReference type="NCBI Taxonomy" id="278856"/>
    <lineage>
        <taxon>Eukaryota</taxon>
        <taxon>Metazoa</taxon>
        <taxon>Ecdysozoa</taxon>
        <taxon>Arthropoda</taxon>
        <taxon>Hexapoda</taxon>
        <taxon>Insecta</taxon>
        <taxon>Pterygota</taxon>
        <taxon>Neoptera</taxon>
        <taxon>Endopterygota</taxon>
        <taxon>Lepidoptera</taxon>
        <taxon>Glossata</taxon>
        <taxon>Ditrysia</taxon>
        <taxon>Papilionoidea</taxon>
        <taxon>Nymphalidae</taxon>
        <taxon>Danainae</taxon>
        <taxon>Danaini</taxon>
        <taxon>Danaina</taxon>
        <taxon>Danaus</taxon>
        <taxon>Danaus</taxon>
    </lineage>
</organism>
<feature type="compositionally biased region" description="Acidic residues" evidence="1">
    <location>
        <begin position="305"/>
        <end position="320"/>
    </location>
</feature>
<sequence>MRGRLLIFILFSLSFISRGKSLKESTNDNGDDIKVRTSEGDRDKEALTIYFDKDRVLSINELRKLYNLDESHIPDIQIGKELDKAYVKKIRLRKNKPKSINEREDNAKEDKVLERSVPENVDTKNIETDNTGLESRISDTEEKMDLEELSADVNERTATTDTNFEEKEKSAEAEENYENDSDYSEYTVRTDEYSKTSQPHQEPTTVFSDYVTPPTGKANTPRFGTEFVERTANSVKDVLAGYQDIVPEIEKTNAFIGTGDIGIVNGYLRALESAKSVENLRRMYPPRRIPTKGTPSYLRSAEPLNEPEQEEVKEDSQDEQLEVKKKDFPALSPGNQYPYTPPLKGNPFQILRSPMPPKPKPLTNMLLPKLRQAYEQPTIPFYNSFKPGDGFQNYGRIVPYYSSYGSYISPTRLYNFSRTG</sequence>
<feature type="region of interest" description="Disordered" evidence="1">
    <location>
        <begin position="285"/>
        <end position="338"/>
    </location>
</feature>
<dbReference type="AlphaFoldDB" id="A0A212FEI3"/>
<keyword evidence="2" id="KW-0732">Signal</keyword>
<proteinExistence type="predicted"/>
<name>A0A212FEI3_DANPL</name>
<evidence type="ECO:0000313" key="3">
    <source>
        <dbReference type="EMBL" id="OWR52175.1"/>
    </source>
</evidence>
<evidence type="ECO:0000313" key="4">
    <source>
        <dbReference type="Proteomes" id="UP000007151"/>
    </source>
</evidence>
<feature type="compositionally biased region" description="Polar residues" evidence="1">
    <location>
        <begin position="195"/>
        <end position="207"/>
    </location>
</feature>
<feature type="region of interest" description="Disordered" evidence="1">
    <location>
        <begin position="98"/>
        <end position="222"/>
    </location>
</feature>
<feature type="compositionally biased region" description="Acidic residues" evidence="1">
    <location>
        <begin position="173"/>
        <end position="183"/>
    </location>
</feature>
<feature type="signal peptide" evidence="2">
    <location>
        <begin position="1"/>
        <end position="21"/>
    </location>
</feature>
<feature type="chain" id="PRO_5043377390" evidence="2">
    <location>
        <begin position="22"/>
        <end position="420"/>
    </location>
</feature>
<dbReference type="Proteomes" id="UP000007151">
    <property type="component" value="Unassembled WGS sequence"/>
</dbReference>
<dbReference type="KEGG" id="dpl:KGM_211066"/>
<reference evidence="3 4" key="1">
    <citation type="journal article" date="2011" name="Cell">
        <title>The monarch butterfly genome yields insights into long-distance migration.</title>
        <authorList>
            <person name="Zhan S."/>
            <person name="Merlin C."/>
            <person name="Boore J.L."/>
            <person name="Reppert S.M."/>
        </authorList>
    </citation>
    <scope>NUCLEOTIDE SEQUENCE [LARGE SCALE GENOMIC DNA]</scope>
    <source>
        <strain evidence="3">F-2</strain>
    </source>
</reference>
<protein>
    <submittedName>
        <fullName evidence="3">Uncharacterized protein</fullName>
    </submittedName>
</protein>
<feature type="compositionally biased region" description="Basic and acidic residues" evidence="1">
    <location>
        <begin position="99"/>
        <end position="127"/>
    </location>
</feature>